<dbReference type="AlphaFoldDB" id="A0A453A7S4"/>
<sequence length="181" mass="20663">MKHFLLRINTNKIIHTHSLPQGGHRSAILRPLKLLCRLPLLHSTAIRRDKKAEQLRRRPASSVSAIPSMDGRAAAMVPRVEVLAAGRARLEAVNALQHESWEARDVLLQCRLLKADESRRMWEANCMPSGDDHRMFAEPLKSENEDLKDFIQFLELENEELKVAYRNTSCFPASLCILSIF</sequence>
<dbReference type="Proteomes" id="UP000015105">
    <property type="component" value="Chromosome 2D"/>
</dbReference>
<keyword evidence="2" id="KW-1185">Reference proteome</keyword>
<dbReference type="Gramene" id="AET2Gv20016200.13">
    <property type="protein sequence ID" value="AET2Gv20016200.13"/>
    <property type="gene ID" value="AET2Gv20016200"/>
</dbReference>
<evidence type="ECO:0000313" key="1">
    <source>
        <dbReference type="EnsemblPlants" id="AET2Gv20016200.13"/>
    </source>
</evidence>
<dbReference type="EnsemblPlants" id="AET2Gv20016200.13">
    <property type="protein sequence ID" value="AET2Gv20016200.13"/>
    <property type="gene ID" value="AET2Gv20016200"/>
</dbReference>
<reference evidence="1" key="3">
    <citation type="journal article" date="2017" name="Nature">
        <title>Genome sequence of the progenitor of the wheat D genome Aegilops tauschii.</title>
        <authorList>
            <person name="Luo M.C."/>
            <person name="Gu Y.Q."/>
            <person name="Puiu D."/>
            <person name="Wang H."/>
            <person name="Twardziok S.O."/>
            <person name="Deal K.R."/>
            <person name="Huo N."/>
            <person name="Zhu T."/>
            <person name="Wang L."/>
            <person name="Wang Y."/>
            <person name="McGuire P.E."/>
            <person name="Liu S."/>
            <person name="Long H."/>
            <person name="Ramasamy R.K."/>
            <person name="Rodriguez J.C."/>
            <person name="Van S.L."/>
            <person name="Yuan L."/>
            <person name="Wang Z."/>
            <person name="Xia Z."/>
            <person name="Xiao L."/>
            <person name="Anderson O.D."/>
            <person name="Ouyang S."/>
            <person name="Liang Y."/>
            <person name="Zimin A.V."/>
            <person name="Pertea G."/>
            <person name="Qi P."/>
            <person name="Bennetzen J.L."/>
            <person name="Dai X."/>
            <person name="Dawson M.W."/>
            <person name="Muller H.G."/>
            <person name="Kugler K."/>
            <person name="Rivarola-Duarte L."/>
            <person name="Spannagl M."/>
            <person name="Mayer K.F.X."/>
            <person name="Lu F.H."/>
            <person name="Bevan M.W."/>
            <person name="Leroy P."/>
            <person name="Li P."/>
            <person name="You F.M."/>
            <person name="Sun Q."/>
            <person name="Liu Z."/>
            <person name="Lyons E."/>
            <person name="Wicker T."/>
            <person name="Salzberg S.L."/>
            <person name="Devos K.M."/>
            <person name="Dvorak J."/>
        </authorList>
    </citation>
    <scope>NUCLEOTIDE SEQUENCE [LARGE SCALE GENOMIC DNA]</scope>
    <source>
        <strain evidence="1">cv. AL8/78</strain>
    </source>
</reference>
<dbReference type="PANTHER" id="PTHR35992:SF6">
    <property type="entry name" value="RING-TYPE E3 UBIQUITIN TRANSFERASE"/>
    <property type="match status" value="1"/>
</dbReference>
<evidence type="ECO:0000313" key="2">
    <source>
        <dbReference type="Proteomes" id="UP000015105"/>
    </source>
</evidence>
<accession>A0A453A7S4</accession>
<dbReference type="PANTHER" id="PTHR35992">
    <property type="entry name" value="CYTOMATRIX PROTEIN-LIKE PROTEIN"/>
    <property type="match status" value="1"/>
</dbReference>
<protein>
    <submittedName>
        <fullName evidence="1">Uncharacterized protein</fullName>
    </submittedName>
</protein>
<reference evidence="2" key="2">
    <citation type="journal article" date="2017" name="Nat. Plants">
        <title>The Aegilops tauschii genome reveals multiple impacts of transposons.</title>
        <authorList>
            <person name="Zhao G."/>
            <person name="Zou C."/>
            <person name="Li K."/>
            <person name="Wang K."/>
            <person name="Li T."/>
            <person name="Gao L."/>
            <person name="Zhang X."/>
            <person name="Wang H."/>
            <person name="Yang Z."/>
            <person name="Liu X."/>
            <person name="Jiang W."/>
            <person name="Mao L."/>
            <person name="Kong X."/>
            <person name="Jiao Y."/>
            <person name="Jia J."/>
        </authorList>
    </citation>
    <scope>NUCLEOTIDE SEQUENCE [LARGE SCALE GENOMIC DNA]</scope>
    <source>
        <strain evidence="2">cv. AL8/78</strain>
    </source>
</reference>
<name>A0A453A7S4_AEGTS</name>
<reference evidence="2" key="1">
    <citation type="journal article" date="2014" name="Science">
        <title>Ancient hybridizations among the ancestral genomes of bread wheat.</title>
        <authorList>
            <consortium name="International Wheat Genome Sequencing Consortium,"/>
            <person name="Marcussen T."/>
            <person name="Sandve S.R."/>
            <person name="Heier L."/>
            <person name="Spannagl M."/>
            <person name="Pfeifer M."/>
            <person name="Jakobsen K.S."/>
            <person name="Wulff B.B."/>
            <person name="Steuernagel B."/>
            <person name="Mayer K.F."/>
            <person name="Olsen O.A."/>
        </authorList>
    </citation>
    <scope>NUCLEOTIDE SEQUENCE [LARGE SCALE GENOMIC DNA]</scope>
    <source>
        <strain evidence="2">cv. AL8/78</strain>
    </source>
</reference>
<reference evidence="1" key="5">
    <citation type="journal article" date="2021" name="G3 (Bethesda)">
        <title>Aegilops tauschii genome assembly Aet v5.0 features greater sequence contiguity and improved annotation.</title>
        <authorList>
            <person name="Wang L."/>
            <person name="Zhu T."/>
            <person name="Rodriguez J.C."/>
            <person name="Deal K.R."/>
            <person name="Dubcovsky J."/>
            <person name="McGuire P.E."/>
            <person name="Lux T."/>
            <person name="Spannagl M."/>
            <person name="Mayer K.F.X."/>
            <person name="Baldrich P."/>
            <person name="Meyers B.C."/>
            <person name="Huo N."/>
            <person name="Gu Y.Q."/>
            <person name="Zhou H."/>
            <person name="Devos K.M."/>
            <person name="Bennetzen J.L."/>
            <person name="Unver T."/>
            <person name="Budak H."/>
            <person name="Gulick P.J."/>
            <person name="Galiba G."/>
            <person name="Kalapos B."/>
            <person name="Nelson D.R."/>
            <person name="Li P."/>
            <person name="You F.M."/>
            <person name="Luo M.C."/>
            <person name="Dvorak J."/>
        </authorList>
    </citation>
    <scope>NUCLEOTIDE SEQUENCE [LARGE SCALE GENOMIC DNA]</scope>
    <source>
        <strain evidence="1">cv. AL8/78</strain>
    </source>
</reference>
<proteinExistence type="predicted"/>
<reference evidence="1" key="4">
    <citation type="submission" date="2019-03" db="UniProtKB">
        <authorList>
            <consortium name="EnsemblPlants"/>
        </authorList>
    </citation>
    <scope>IDENTIFICATION</scope>
</reference>
<organism evidence="1 2">
    <name type="scientific">Aegilops tauschii subsp. strangulata</name>
    <name type="common">Goatgrass</name>
    <dbReference type="NCBI Taxonomy" id="200361"/>
    <lineage>
        <taxon>Eukaryota</taxon>
        <taxon>Viridiplantae</taxon>
        <taxon>Streptophyta</taxon>
        <taxon>Embryophyta</taxon>
        <taxon>Tracheophyta</taxon>
        <taxon>Spermatophyta</taxon>
        <taxon>Magnoliopsida</taxon>
        <taxon>Liliopsida</taxon>
        <taxon>Poales</taxon>
        <taxon>Poaceae</taxon>
        <taxon>BOP clade</taxon>
        <taxon>Pooideae</taxon>
        <taxon>Triticodae</taxon>
        <taxon>Triticeae</taxon>
        <taxon>Triticinae</taxon>
        <taxon>Aegilops</taxon>
    </lineage>
</organism>